<reference evidence="1" key="2">
    <citation type="journal article" date="2015" name="Fish Shellfish Immunol.">
        <title>Early steps in the European eel (Anguilla anguilla)-Vibrio vulnificus interaction in the gills: Role of the RtxA13 toxin.</title>
        <authorList>
            <person name="Callol A."/>
            <person name="Pajuelo D."/>
            <person name="Ebbesson L."/>
            <person name="Teles M."/>
            <person name="MacKenzie S."/>
            <person name="Amaro C."/>
        </authorList>
    </citation>
    <scope>NUCLEOTIDE SEQUENCE</scope>
</reference>
<accession>A0A0E9RXJ1</accession>
<sequence length="33" mass="3678">MTCCLSILLLSNITAKDGISLLYHTNVFFLFDA</sequence>
<dbReference type="EMBL" id="GBXM01075472">
    <property type="protein sequence ID" value="JAH33105.1"/>
    <property type="molecule type" value="Transcribed_RNA"/>
</dbReference>
<evidence type="ECO:0000313" key="1">
    <source>
        <dbReference type="EMBL" id="JAH33105.1"/>
    </source>
</evidence>
<dbReference type="AlphaFoldDB" id="A0A0E9RXJ1"/>
<proteinExistence type="predicted"/>
<organism evidence="1">
    <name type="scientific">Anguilla anguilla</name>
    <name type="common">European freshwater eel</name>
    <name type="synonym">Muraena anguilla</name>
    <dbReference type="NCBI Taxonomy" id="7936"/>
    <lineage>
        <taxon>Eukaryota</taxon>
        <taxon>Metazoa</taxon>
        <taxon>Chordata</taxon>
        <taxon>Craniata</taxon>
        <taxon>Vertebrata</taxon>
        <taxon>Euteleostomi</taxon>
        <taxon>Actinopterygii</taxon>
        <taxon>Neopterygii</taxon>
        <taxon>Teleostei</taxon>
        <taxon>Anguilliformes</taxon>
        <taxon>Anguillidae</taxon>
        <taxon>Anguilla</taxon>
    </lineage>
</organism>
<name>A0A0E9RXJ1_ANGAN</name>
<protein>
    <submittedName>
        <fullName evidence="1">Uncharacterized protein</fullName>
    </submittedName>
</protein>
<reference evidence="1" key="1">
    <citation type="submission" date="2014-11" db="EMBL/GenBank/DDBJ databases">
        <authorList>
            <person name="Amaro Gonzalez C."/>
        </authorList>
    </citation>
    <scope>NUCLEOTIDE SEQUENCE</scope>
</reference>